<dbReference type="CDD" id="cd01825">
    <property type="entry name" value="SGNH_hydrolase_peri1"/>
    <property type="match status" value="1"/>
</dbReference>
<organism evidence="1 2">
    <name type="scientific">Prevotella heparinolytica</name>
    <dbReference type="NCBI Taxonomy" id="28113"/>
    <lineage>
        <taxon>Bacteria</taxon>
        <taxon>Pseudomonadati</taxon>
        <taxon>Bacteroidota</taxon>
        <taxon>Bacteroidia</taxon>
        <taxon>Bacteroidales</taxon>
        <taxon>Bacteroidaceae</taxon>
        <taxon>Bacteroides</taxon>
    </lineage>
</organism>
<proteinExistence type="predicted"/>
<dbReference type="InterPro" id="IPR036514">
    <property type="entry name" value="SGNH_hydro_sf"/>
</dbReference>
<sequence length="309" mass="34954">MSWNREDKHRSFAWLAVCCMVVLWGFLPAHRLCAQDVLPPRPLPGVVTAGAAYLDNKRLPDTVSVPEVVMPKAFRQLKKNGLNDSLGILHPFWEKLRLARLGISTDTLRILHVGDSHVHGHIFPQTVGQLMQQAFGQVSYADMGINGATCVTFTRPDRIAEIASLSPDLLILSFGTNESHGRGYASLPHYRQMDDLVRMLRDSLPGVPMLMTTPPGSYEGFGRRRRRMYKVNPRTAIAVRTIQRYADENGLAVWDMYGILGGVRRACLNWQEAGLMRPDHVHYMPEGYLLQGKLFYQALLKAYNDYVEY</sequence>
<evidence type="ECO:0000313" key="2">
    <source>
        <dbReference type="Proteomes" id="UP000295600"/>
    </source>
</evidence>
<dbReference type="RefSeq" id="WP_106069175.1">
    <property type="nucleotide sequence ID" value="NZ_CP027234.1"/>
</dbReference>
<dbReference type="Pfam" id="PF13472">
    <property type="entry name" value="Lipase_GDSL_2"/>
    <property type="match status" value="1"/>
</dbReference>
<gene>
    <name evidence="1" type="ORF">EV202_1379</name>
</gene>
<dbReference type="PANTHER" id="PTHR30383:SF29">
    <property type="entry name" value="SGNH HYDROLASE-TYPE ESTERASE DOMAIN-CONTAINING PROTEIN"/>
    <property type="match status" value="1"/>
</dbReference>
<dbReference type="AlphaFoldDB" id="A0A2R3MRA8"/>
<dbReference type="InterPro" id="IPR013830">
    <property type="entry name" value="SGNH_hydro"/>
</dbReference>
<reference evidence="1 2" key="1">
    <citation type="submission" date="2019-03" db="EMBL/GenBank/DDBJ databases">
        <title>Genomic Encyclopedia of Type Strains, Phase IV (KMG-IV): sequencing the most valuable type-strain genomes for metagenomic binning, comparative biology and taxonomic classification.</title>
        <authorList>
            <person name="Goeker M."/>
        </authorList>
    </citation>
    <scope>NUCLEOTIDE SEQUENCE [LARGE SCALE GENOMIC DNA]</scope>
    <source>
        <strain evidence="1 2">DSM 23917</strain>
    </source>
</reference>
<dbReference type="KEGG" id="bhf:C3V43_06940"/>
<comment type="caution">
    <text evidence="1">The sequence shown here is derived from an EMBL/GenBank/DDBJ whole genome shotgun (WGS) entry which is preliminary data.</text>
</comment>
<dbReference type="PANTHER" id="PTHR30383">
    <property type="entry name" value="THIOESTERASE 1/PROTEASE 1/LYSOPHOSPHOLIPASE L1"/>
    <property type="match status" value="1"/>
</dbReference>
<name>A0A2R3MRA8_9BACE</name>
<dbReference type="InterPro" id="IPR051532">
    <property type="entry name" value="Ester_Hydrolysis_Enzymes"/>
</dbReference>
<dbReference type="GO" id="GO:0016788">
    <property type="term" value="F:hydrolase activity, acting on ester bonds"/>
    <property type="evidence" value="ECO:0007669"/>
    <property type="project" value="UniProtKB-ARBA"/>
</dbReference>
<accession>A0A2R3MRA8</accession>
<evidence type="ECO:0000313" key="1">
    <source>
        <dbReference type="EMBL" id="TCO87000.1"/>
    </source>
</evidence>
<dbReference type="EMBL" id="SLXB01000037">
    <property type="protein sequence ID" value="TCO87000.1"/>
    <property type="molecule type" value="Genomic_DNA"/>
</dbReference>
<dbReference type="Gene3D" id="3.40.50.1110">
    <property type="entry name" value="SGNH hydrolase"/>
    <property type="match status" value="1"/>
</dbReference>
<dbReference type="GeneID" id="94548177"/>
<dbReference type="SUPFAM" id="SSF52266">
    <property type="entry name" value="SGNH hydrolase"/>
    <property type="match status" value="1"/>
</dbReference>
<protein>
    <submittedName>
        <fullName evidence="1">Lysophospholipase L1-like esterase</fullName>
    </submittedName>
</protein>
<dbReference type="Proteomes" id="UP000295600">
    <property type="component" value="Unassembled WGS sequence"/>
</dbReference>